<dbReference type="Gene3D" id="3.90.1200.10">
    <property type="match status" value="1"/>
</dbReference>
<evidence type="ECO:0000259" key="1">
    <source>
        <dbReference type="Pfam" id="PF01636"/>
    </source>
</evidence>
<gene>
    <name evidence="2" type="ORF">ACFSJG_24470</name>
</gene>
<dbReference type="Pfam" id="PF01636">
    <property type="entry name" value="APH"/>
    <property type="match status" value="1"/>
</dbReference>
<dbReference type="SUPFAM" id="SSF56112">
    <property type="entry name" value="Protein kinase-like (PK-like)"/>
    <property type="match status" value="1"/>
</dbReference>
<evidence type="ECO:0000313" key="3">
    <source>
        <dbReference type="Proteomes" id="UP001597286"/>
    </source>
</evidence>
<dbReference type="InterPro" id="IPR011009">
    <property type="entry name" value="Kinase-like_dom_sf"/>
</dbReference>
<dbReference type="Gene3D" id="3.30.200.20">
    <property type="entry name" value="Phosphorylase Kinase, domain 1"/>
    <property type="match status" value="1"/>
</dbReference>
<dbReference type="InterPro" id="IPR002575">
    <property type="entry name" value="Aminoglycoside_PTrfase"/>
</dbReference>
<accession>A0ABW4PBN3</accession>
<dbReference type="EMBL" id="JBHUFB010000020">
    <property type="protein sequence ID" value="MFD1815386.1"/>
    <property type="molecule type" value="Genomic_DNA"/>
</dbReference>
<sequence>MSDRDPVDVAALTSWLDRNGIGTGPLTDVAALTGGTQNILVKFSRSGTDYVFRRPPLHKRANSDETMRREARMLAALAGSEVPHPRLVASCEDLEVMGCFFFVMEAIEGFTATTEVPEPHASSAELQHAMGLSMIDAAAALSRVDPAVLGAEQLARADGWIDRQVGRWRRQLDSYRELDGWPGPDLDGVDEIGAWLDAHRPSAWRKGIIHGDYHFGNVMFDRTGPSVAAVVDWELGTVGDPLLDLGHLLATWPDPSETRTVGLAQHLDGLPSRVELIARYGAVSGRDMSEFDWYQVLACYRLAIILEGTHARACAGKADAALGQRFHAVSQALLDKARATVQTSSLTV</sequence>
<protein>
    <submittedName>
        <fullName evidence="2">Phosphotransferase family protein</fullName>
    </submittedName>
</protein>
<dbReference type="InterPro" id="IPR041726">
    <property type="entry name" value="ACAD10_11_N"/>
</dbReference>
<proteinExistence type="predicted"/>
<dbReference type="InterPro" id="IPR051678">
    <property type="entry name" value="AGP_Transferase"/>
</dbReference>
<evidence type="ECO:0000313" key="2">
    <source>
        <dbReference type="EMBL" id="MFD1815386.1"/>
    </source>
</evidence>
<name>A0ABW4PBN3_9NOCA</name>
<organism evidence="2 3">
    <name type="scientific">Rhodococcus gannanensis</name>
    <dbReference type="NCBI Taxonomy" id="1960308"/>
    <lineage>
        <taxon>Bacteria</taxon>
        <taxon>Bacillati</taxon>
        <taxon>Actinomycetota</taxon>
        <taxon>Actinomycetes</taxon>
        <taxon>Mycobacteriales</taxon>
        <taxon>Nocardiaceae</taxon>
        <taxon>Rhodococcus</taxon>
    </lineage>
</organism>
<reference evidence="3" key="1">
    <citation type="journal article" date="2019" name="Int. J. Syst. Evol. Microbiol.">
        <title>The Global Catalogue of Microorganisms (GCM) 10K type strain sequencing project: providing services to taxonomists for standard genome sequencing and annotation.</title>
        <authorList>
            <consortium name="The Broad Institute Genomics Platform"/>
            <consortium name="The Broad Institute Genome Sequencing Center for Infectious Disease"/>
            <person name="Wu L."/>
            <person name="Ma J."/>
        </authorList>
    </citation>
    <scope>NUCLEOTIDE SEQUENCE [LARGE SCALE GENOMIC DNA]</scope>
    <source>
        <strain evidence="3">DT72</strain>
    </source>
</reference>
<dbReference type="Proteomes" id="UP001597286">
    <property type="component" value="Unassembled WGS sequence"/>
</dbReference>
<keyword evidence="3" id="KW-1185">Reference proteome</keyword>
<dbReference type="PANTHER" id="PTHR21310:SF40">
    <property type="entry name" value="AMINOGLYCOSIDE PHOSPHOTRANSFERASE DOMAIN-CONTAINING PROTEIN-RELATED"/>
    <property type="match status" value="1"/>
</dbReference>
<comment type="caution">
    <text evidence="2">The sequence shown here is derived from an EMBL/GenBank/DDBJ whole genome shotgun (WGS) entry which is preliminary data.</text>
</comment>
<dbReference type="PANTHER" id="PTHR21310">
    <property type="entry name" value="AMINOGLYCOSIDE PHOSPHOTRANSFERASE-RELATED-RELATED"/>
    <property type="match status" value="1"/>
</dbReference>
<dbReference type="RefSeq" id="WP_378487814.1">
    <property type="nucleotide sequence ID" value="NZ_JBHUFB010000020.1"/>
</dbReference>
<feature type="domain" description="Aminoglycoside phosphotransferase" evidence="1">
    <location>
        <begin position="32"/>
        <end position="260"/>
    </location>
</feature>
<dbReference type="CDD" id="cd05154">
    <property type="entry name" value="ACAD10_11_N-like"/>
    <property type="match status" value="1"/>
</dbReference>